<dbReference type="RefSeq" id="WP_137276016.1">
    <property type="nucleotide sequence ID" value="NZ_QKNX01000002.1"/>
</dbReference>
<dbReference type="InterPro" id="IPR000639">
    <property type="entry name" value="Epox_hydrolase-like"/>
</dbReference>
<proteinExistence type="predicted"/>
<dbReference type="SUPFAM" id="SSF53474">
    <property type="entry name" value="alpha/beta-Hydrolases"/>
    <property type="match status" value="1"/>
</dbReference>
<evidence type="ECO:0000259" key="2">
    <source>
        <dbReference type="Pfam" id="PF12697"/>
    </source>
</evidence>
<accession>A0A4U5JE04</accession>
<dbReference type="PRINTS" id="PR00412">
    <property type="entry name" value="EPOXHYDRLASE"/>
</dbReference>
<keyword evidence="4" id="KW-1185">Reference proteome</keyword>
<name>A0A4U5JE04_9EURY</name>
<dbReference type="InterPro" id="IPR029058">
    <property type="entry name" value="AB_hydrolase_fold"/>
</dbReference>
<keyword evidence="1 3" id="KW-0378">Hydrolase</keyword>
<feature type="domain" description="AB hydrolase-1" evidence="2">
    <location>
        <begin position="35"/>
        <end position="290"/>
    </location>
</feature>
<dbReference type="Proteomes" id="UP000308037">
    <property type="component" value="Unassembled WGS sequence"/>
</dbReference>
<protein>
    <submittedName>
        <fullName evidence="3">Alpha/beta hydrolase</fullName>
    </submittedName>
</protein>
<gene>
    <name evidence="3" type="ORF">DM868_06280</name>
</gene>
<sequence>MSGETAGHRLQRRRVDANGLTFECLHSGEDDRLALCLHGFPDNAGSMAPIMWRLVDEGFTAVAPFMRGYAPTDPAPDGDYSARALGRDAIELAEVLGEEFDTDDAVLVGHDWGAAAAYAADRTDPDAFSKLVAMAVPPGFNALLPTHHRQFLRSWYMWLFQLPDLPERALRWRNFALIEFLWGTWSPDWDYPDSRVNDVKETFRAEGTVEHAVQYYRDTINVPPSALLGNGPSLNEVPSIETPTLVICGDRDGSVGPELFERAGEVIEDCRVVRVPGAGHFMHHERPDVVGDEIAAFL</sequence>
<dbReference type="PANTHER" id="PTHR43329">
    <property type="entry name" value="EPOXIDE HYDROLASE"/>
    <property type="match status" value="1"/>
</dbReference>
<dbReference type="AlphaFoldDB" id="A0A4U5JE04"/>
<dbReference type="EMBL" id="QKNX01000002">
    <property type="protein sequence ID" value="TKR26098.1"/>
    <property type="molecule type" value="Genomic_DNA"/>
</dbReference>
<dbReference type="GO" id="GO:0016787">
    <property type="term" value="F:hydrolase activity"/>
    <property type="evidence" value="ECO:0007669"/>
    <property type="project" value="UniProtKB-KW"/>
</dbReference>
<organism evidence="3 4">
    <name type="scientific">Natronomonas salsuginis</name>
    <dbReference type="NCBI Taxonomy" id="2217661"/>
    <lineage>
        <taxon>Archaea</taxon>
        <taxon>Methanobacteriati</taxon>
        <taxon>Methanobacteriota</taxon>
        <taxon>Stenosarchaea group</taxon>
        <taxon>Halobacteria</taxon>
        <taxon>Halobacteriales</taxon>
        <taxon>Natronomonadaceae</taxon>
        <taxon>Natronomonas</taxon>
    </lineage>
</organism>
<dbReference type="InterPro" id="IPR000073">
    <property type="entry name" value="AB_hydrolase_1"/>
</dbReference>
<comment type="caution">
    <text evidence="3">The sequence shown here is derived from an EMBL/GenBank/DDBJ whole genome shotgun (WGS) entry which is preliminary data.</text>
</comment>
<dbReference type="Gene3D" id="3.40.50.1820">
    <property type="entry name" value="alpha/beta hydrolase"/>
    <property type="match status" value="1"/>
</dbReference>
<dbReference type="Pfam" id="PF12697">
    <property type="entry name" value="Abhydrolase_6"/>
    <property type="match status" value="1"/>
</dbReference>
<evidence type="ECO:0000313" key="3">
    <source>
        <dbReference type="EMBL" id="TKR26098.1"/>
    </source>
</evidence>
<dbReference type="OrthoDB" id="299757at2157"/>
<reference evidence="3 4" key="1">
    <citation type="submission" date="2019-04" db="EMBL/GenBank/DDBJ databases">
        <title>Natronomonas sp. F20-122 a newhaloarchaeon isolated from a saline saltern of Isla Bacuta, Huelva, Spain.</title>
        <authorList>
            <person name="Duran-Viseras A."/>
            <person name="Sanchez-Porro C."/>
            <person name="Ventosa A."/>
        </authorList>
    </citation>
    <scope>NUCLEOTIDE SEQUENCE [LARGE SCALE GENOMIC DNA]</scope>
    <source>
        <strain evidence="3 4">F20-122</strain>
    </source>
</reference>
<evidence type="ECO:0000313" key="4">
    <source>
        <dbReference type="Proteomes" id="UP000308037"/>
    </source>
</evidence>
<evidence type="ECO:0000256" key="1">
    <source>
        <dbReference type="ARBA" id="ARBA00022801"/>
    </source>
</evidence>